<organism evidence="2 3">
    <name type="scientific">Caerostris extrusa</name>
    <name type="common">Bark spider</name>
    <name type="synonym">Caerostris bankana</name>
    <dbReference type="NCBI Taxonomy" id="172846"/>
    <lineage>
        <taxon>Eukaryota</taxon>
        <taxon>Metazoa</taxon>
        <taxon>Ecdysozoa</taxon>
        <taxon>Arthropoda</taxon>
        <taxon>Chelicerata</taxon>
        <taxon>Arachnida</taxon>
        <taxon>Araneae</taxon>
        <taxon>Araneomorphae</taxon>
        <taxon>Entelegynae</taxon>
        <taxon>Araneoidea</taxon>
        <taxon>Araneidae</taxon>
        <taxon>Caerostris</taxon>
    </lineage>
</organism>
<dbReference type="CDD" id="cd00060">
    <property type="entry name" value="FHA"/>
    <property type="match status" value="1"/>
</dbReference>
<keyword evidence="3" id="KW-1185">Reference proteome</keyword>
<gene>
    <name evidence="2" type="ORF">CEXT_532421</name>
</gene>
<dbReference type="Proteomes" id="UP001054945">
    <property type="component" value="Unassembled WGS sequence"/>
</dbReference>
<comment type="caution">
    <text evidence="2">The sequence shown here is derived from an EMBL/GenBank/DDBJ whole genome shotgun (WGS) entry which is preliminary data.</text>
</comment>
<dbReference type="InterPro" id="IPR008984">
    <property type="entry name" value="SMAD_FHA_dom_sf"/>
</dbReference>
<dbReference type="SMART" id="SM00240">
    <property type="entry name" value="FHA"/>
    <property type="match status" value="1"/>
</dbReference>
<protein>
    <recommendedName>
        <fullName evidence="1">FHA domain-containing protein</fullName>
    </recommendedName>
</protein>
<evidence type="ECO:0000313" key="3">
    <source>
        <dbReference type="Proteomes" id="UP001054945"/>
    </source>
</evidence>
<evidence type="ECO:0000313" key="2">
    <source>
        <dbReference type="EMBL" id="GIX74772.1"/>
    </source>
</evidence>
<dbReference type="EMBL" id="BPLR01002526">
    <property type="protein sequence ID" value="GIX74772.1"/>
    <property type="molecule type" value="Genomic_DNA"/>
</dbReference>
<dbReference type="Gene3D" id="2.60.200.20">
    <property type="match status" value="1"/>
</dbReference>
<proteinExistence type="predicted"/>
<dbReference type="Pfam" id="PF00498">
    <property type="entry name" value="FHA"/>
    <property type="match status" value="1"/>
</dbReference>
<dbReference type="InterPro" id="IPR000253">
    <property type="entry name" value="FHA_dom"/>
</dbReference>
<sequence length="109" mass="12386">MNSEYSSPSAFVKRIDVPAGDMIPLSSNEVCGRHPYIADIYCPDINVSRTHCIIYCKGNFWFIRDLMTCKGTYVNGVKVTYTTPFRLKNGCKIHLGNPEDDPNIYLFLN</sequence>
<evidence type="ECO:0000259" key="1">
    <source>
        <dbReference type="PROSITE" id="PS50006"/>
    </source>
</evidence>
<dbReference type="PROSITE" id="PS50006">
    <property type="entry name" value="FHA_DOMAIN"/>
    <property type="match status" value="1"/>
</dbReference>
<name>A0AAV4MTL3_CAEEX</name>
<dbReference type="SUPFAM" id="SSF49879">
    <property type="entry name" value="SMAD/FHA domain"/>
    <property type="match status" value="1"/>
</dbReference>
<dbReference type="AlphaFoldDB" id="A0AAV4MTL3"/>
<feature type="domain" description="FHA" evidence="1">
    <location>
        <begin position="32"/>
        <end position="79"/>
    </location>
</feature>
<accession>A0AAV4MTL3</accession>
<reference evidence="2 3" key="1">
    <citation type="submission" date="2021-06" db="EMBL/GenBank/DDBJ databases">
        <title>Caerostris extrusa draft genome.</title>
        <authorList>
            <person name="Kono N."/>
            <person name="Arakawa K."/>
        </authorList>
    </citation>
    <scope>NUCLEOTIDE SEQUENCE [LARGE SCALE GENOMIC DNA]</scope>
</reference>